<comment type="caution">
    <text evidence="8">The sequence shown here is derived from an EMBL/GenBank/DDBJ whole genome shotgun (WGS) entry which is preliminary data.</text>
</comment>
<dbReference type="SUPFAM" id="SSF101790">
    <property type="entry name" value="Aminomethyltransferase beta-barrel domain"/>
    <property type="match status" value="1"/>
</dbReference>
<evidence type="ECO:0000256" key="1">
    <source>
        <dbReference type="ARBA" id="ARBA00008609"/>
    </source>
</evidence>
<evidence type="ECO:0000259" key="6">
    <source>
        <dbReference type="Pfam" id="PF08669"/>
    </source>
</evidence>
<evidence type="ECO:0000259" key="5">
    <source>
        <dbReference type="Pfam" id="PF07992"/>
    </source>
</evidence>
<dbReference type="EMBL" id="JAUSUL010000004">
    <property type="protein sequence ID" value="MDQ0316947.1"/>
    <property type="molecule type" value="Genomic_DNA"/>
</dbReference>
<dbReference type="Gene3D" id="3.30.1360.120">
    <property type="entry name" value="Probable tRNA modification gtpase trme, domain 1"/>
    <property type="match status" value="1"/>
</dbReference>
<dbReference type="InterPro" id="IPR006277">
    <property type="entry name" value="Sarcosine_oxidase_asu"/>
</dbReference>
<dbReference type="Gene3D" id="3.50.50.60">
    <property type="entry name" value="FAD/NAD(P)-binding domain"/>
    <property type="match status" value="2"/>
</dbReference>
<dbReference type="Pfam" id="PF17806">
    <property type="entry name" value="SO_alpha_A3"/>
    <property type="match status" value="1"/>
</dbReference>
<feature type="region of interest" description="Disordered" evidence="3">
    <location>
        <begin position="1"/>
        <end position="49"/>
    </location>
</feature>
<dbReference type="PIRSF" id="PIRSF037980">
    <property type="entry name" value="SoxA"/>
    <property type="match status" value="1"/>
</dbReference>
<dbReference type="InterPro" id="IPR027266">
    <property type="entry name" value="TrmE/GcvT-like"/>
</dbReference>
<dbReference type="Pfam" id="PF08669">
    <property type="entry name" value="GCV_T_C"/>
    <property type="match status" value="1"/>
</dbReference>
<name>A0AAE4AUB3_9HYPH</name>
<dbReference type="InterPro" id="IPR036188">
    <property type="entry name" value="FAD/NAD-bd_sf"/>
</dbReference>
<dbReference type="AlphaFoldDB" id="A0AAE4AUB3"/>
<dbReference type="PANTHER" id="PTHR43757">
    <property type="entry name" value="AMINOMETHYLTRANSFERASE"/>
    <property type="match status" value="1"/>
</dbReference>
<dbReference type="InterPro" id="IPR023753">
    <property type="entry name" value="FAD/NAD-binding_dom"/>
</dbReference>
<dbReference type="GO" id="GO:0046653">
    <property type="term" value="P:tetrahydrofolate metabolic process"/>
    <property type="evidence" value="ECO:0007669"/>
    <property type="project" value="InterPro"/>
</dbReference>
<dbReference type="Proteomes" id="UP001229244">
    <property type="component" value="Unassembled WGS sequence"/>
</dbReference>
<dbReference type="PRINTS" id="PR00411">
    <property type="entry name" value="PNDRDTASEI"/>
</dbReference>
<feature type="compositionally biased region" description="Low complexity" evidence="3">
    <location>
        <begin position="23"/>
        <end position="35"/>
    </location>
</feature>
<feature type="domain" description="GCVT N-terminal" evidence="4">
    <location>
        <begin position="652"/>
        <end position="923"/>
    </location>
</feature>
<feature type="domain" description="SoxA A3" evidence="7">
    <location>
        <begin position="554"/>
        <end position="637"/>
    </location>
</feature>
<evidence type="ECO:0000256" key="3">
    <source>
        <dbReference type="SAM" id="MobiDB-lite"/>
    </source>
</evidence>
<gene>
    <name evidence="8" type="ORF">J2S73_003424</name>
</gene>
<reference evidence="8" key="1">
    <citation type="submission" date="2023-07" db="EMBL/GenBank/DDBJ databases">
        <title>Genomic Encyclopedia of Type Strains, Phase IV (KMG-IV): sequencing the most valuable type-strain genomes for metagenomic binning, comparative biology and taxonomic classification.</title>
        <authorList>
            <person name="Goeker M."/>
        </authorList>
    </citation>
    <scope>NUCLEOTIDE SEQUENCE</scope>
    <source>
        <strain evidence="8">DSM 21202</strain>
    </source>
</reference>
<evidence type="ECO:0000259" key="4">
    <source>
        <dbReference type="Pfam" id="PF01571"/>
    </source>
</evidence>
<dbReference type="InterPro" id="IPR006222">
    <property type="entry name" value="GCVT_N"/>
</dbReference>
<dbReference type="InterPro" id="IPR028896">
    <property type="entry name" value="GcvT/YgfZ/DmdA"/>
</dbReference>
<dbReference type="Gene3D" id="1.10.10.1100">
    <property type="entry name" value="BFD-like [2Fe-2S]-binding domain"/>
    <property type="match status" value="1"/>
</dbReference>
<dbReference type="Gene3D" id="3.10.20.440">
    <property type="entry name" value="2Fe-2S iron-sulphur cluster binding domain, sarcosine oxidase, alpha subunit, N-terminal domain"/>
    <property type="match status" value="1"/>
</dbReference>
<dbReference type="NCBIfam" id="TIGR01372">
    <property type="entry name" value="soxA"/>
    <property type="match status" value="1"/>
</dbReference>
<dbReference type="InterPro" id="IPR042204">
    <property type="entry name" value="2Fe-2S-bd_N"/>
</dbReference>
<dbReference type="GO" id="GO:0008115">
    <property type="term" value="F:sarcosine oxidase activity"/>
    <property type="evidence" value="ECO:0007669"/>
    <property type="project" value="UniProtKB-EC"/>
</dbReference>
<protein>
    <submittedName>
        <fullName evidence="8">Sarcosine oxidase subunit alpha</fullName>
        <ecNumber evidence="8">1.5.3.1</ecNumber>
    </submittedName>
</protein>
<evidence type="ECO:0000259" key="7">
    <source>
        <dbReference type="Pfam" id="PF17806"/>
    </source>
</evidence>
<evidence type="ECO:0000313" key="8">
    <source>
        <dbReference type="EMBL" id="MDQ0316947.1"/>
    </source>
</evidence>
<proteinExistence type="inferred from homology"/>
<organism evidence="8 9">
    <name type="scientific">Amorphus orientalis</name>
    <dbReference type="NCBI Taxonomy" id="649198"/>
    <lineage>
        <taxon>Bacteria</taxon>
        <taxon>Pseudomonadati</taxon>
        <taxon>Pseudomonadota</taxon>
        <taxon>Alphaproteobacteria</taxon>
        <taxon>Hyphomicrobiales</taxon>
        <taxon>Amorphaceae</taxon>
        <taxon>Amorphus</taxon>
    </lineage>
</organism>
<dbReference type="InterPro" id="IPR041117">
    <property type="entry name" value="SoxA_A3"/>
</dbReference>
<dbReference type="InterPro" id="IPR029043">
    <property type="entry name" value="GcvT/YgfZ_C"/>
</dbReference>
<dbReference type="SUPFAM" id="SSF51905">
    <property type="entry name" value="FAD/NAD(P)-binding domain"/>
    <property type="match status" value="1"/>
</dbReference>
<feature type="domain" description="FAD/NAD(P)-binding" evidence="5">
    <location>
        <begin position="204"/>
        <end position="469"/>
    </location>
</feature>
<dbReference type="Pfam" id="PF01571">
    <property type="entry name" value="GCV_T"/>
    <property type="match status" value="1"/>
</dbReference>
<dbReference type="Pfam" id="PF07992">
    <property type="entry name" value="Pyr_redox_2"/>
    <property type="match status" value="1"/>
</dbReference>
<dbReference type="Pfam" id="PF13510">
    <property type="entry name" value="Fer2_4"/>
    <property type="match status" value="1"/>
</dbReference>
<dbReference type="InterPro" id="IPR041854">
    <property type="entry name" value="BFD-like_2Fe2S-bd_dom_sf"/>
</dbReference>
<keyword evidence="9" id="KW-1185">Reference proteome</keyword>
<dbReference type="SUPFAM" id="SSF103025">
    <property type="entry name" value="Folate-binding domain"/>
    <property type="match status" value="1"/>
</dbReference>
<feature type="compositionally biased region" description="Basic and acidic residues" evidence="3">
    <location>
        <begin position="38"/>
        <end position="49"/>
    </location>
</feature>
<dbReference type="EC" id="1.5.3.1" evidence="8"/>
<dbReference type="PRINTS" id="PR00368">
    <property type="entry name" value="FADPNR"/>
</dbReference>
<dbReference type="InterPro" id="IPR013977">
    <property type="entry name" value="GcvT_C"/>
</dbReference>
<evidence type="ECO:0000256" key="2">
    <source>
        <dbReference type="ARBA" id="ARBA00023002"/>
    </source>
</evidence>
<accession>A0AAE4AUB3</accession>
<evidence type="ECO:0000313" key="9">
    <source>
        <dbReference type="Proteomes" id="UP001229244"/>
    </source>
</evidence>
<sequence>MSTTEGTAPGSALDFRTDAATGAASDRTAMRAAARQPFRRDEGGRIDRSKPIHFTFDGKPVSGYAGDTVASALMANGIHMIARGFKYHRPRGVMTAGADDPAGLVQIGSDPAITDPNTRATEQEIYSGLEVKSQNAWPSLSFDVGAINDIFHRFLPSGFYYKTFMGPPGSWMGFEKIIRAAAGLGKAPSAPDPDRYEHINHHCEVLVVGGGPAGLAAALAAARSGARVVLAEETAELGGWLLSADRDTLIDGMAPAEWIAAVEAELRTYPDVRVLTRTCAFGYYAENQVNLWEKIADHQMPADRDPRLPRQRNWRIRAREVVLATGSTERPLLFPGNDRPGIVLASAALTFAERYGVLVGKKIAVVTNNDTGYDAACRLKQAGADIVAVIDSRAAAGVGVAERASAAGIQVRRGTAVVATSGRKRVSGITVQALAADGSPTGSSEKLACDSLAMAGGFSPNVALFSQSRGQLSYDETIGAFVPGRSVQRERSAGACAGRFDLAGCLETGFAAGAAASTAAGFEADAPSVPQVADAALAPGALDPRVVLPHARAGRTFVDTQNDTTVKDLRLAVQEGYSSVEHAKRYTTTGMGTDQGKTVNINAFAILADKQAAKLPEIGTTTFRQPYKPVTFGVMAGAHSGGHFAPRRTTAMHDWHVANGAMFETVGDWLRAWIYPMPGETPEAALQRECLAARNAIGVLDASTLGKIDIRGKDARTLLNRVYTNAWSKLEPGRCRYGLMLNEDGMVFDDGVTSCIADDHFHMTTTTGGAARVMAWLEDYLQTEWTDLDVRLTSVTEQWAVASLTGPRTPELMAELLDDLDPNPDTFPFMSWQNAHIDGVPVRVFRISFTGGVSYEINVNASYGLWLWQTIMEKGQRYGITPYGTEGMHLLRAEAGFIIAGQDTDGTMTPIDLRMDKLISSKKGDFIGKRSLTRSDTAREDRRQLVGLLTQDPQTVLAEGAHVIETASEPAPPVPMLGHVTSSYFSPNLGRSIAFAAIKAGGRRMGETLYVTRLDGGAPIAATVTELDFLAQKEAGNV</sequence>
<keyword evidence="2 8" id="KW-0560">Oxidoreductase</keyword>
<dbReference type="PANTHER" id="PTHR43757:SF2">
    <property type="entry name" value="AMINOMETHYLTRANSFERASE, MITOCHONDRIAL"/>
    <property type="match status" value="1"/>
</dbReference>
<feature type="domain" description="Aminomethyltransferase C-terminal" evidence="6">
    <location>
        <begin position="943"/>
        <end position="1029"/>
    </location>
</feature>
<comment type="similarity">
    <text evidence="1">Belongs to the GcvT family.</text>
</comment>